<name>A0A2M7QE86_9BACT</name>
<dbReference type="EMBL" id="PFLF01000003">
    <property type="protein sequence ID" value="PIY69545.1"/>
    <property type="molecule type" value="Genomic_DNA"/>
</dbReference>
<dbReference type="PROSITE" id="PS51257">
    <property type="entry name" value="PROKAR_LIPOPROTEIN"/>
    <property type="match status" value="1"/>
</dbReference>
<organism evidence="2 3">
    <name type="scientific">Candidatus Roizmanbacteria bacterium CG_4_10_14_0_8_um_filter_39_9</name>
    <dbReference type="NCBI Taxonomy" id="1974829"/>
    <lineage>
        <taxon>Bacteria</taxon>
        <taxon>Candidatus Roizmaniibacteriota</taxon>
    </lineage>
</organism>
<keyword evidence="1" id="KW-0812">Transmembrane</keyword>
<feature type="transmembrane region" description="Helical" evidence="1">
    <location>
        <begin position="12"/>
        <end position="32"/>
    </location>
</feature>
<accession>A0A2M7QE86</accession>
<comment type="caution">
    <text evidence="2">The sequence shown here is derived from an EMBL/GenBank/DDBJ whole genome shotgun (WGS) entry which is preliminary data.</text>
</comment>
<gene>
    <name evidence="2" type="ORF">COY90_00105</name>
</gene>
<evidence type="ECO:0000313" key="2">
    <source>
        <dbReference type="EMBL" id="PIY69545.1"/>
    </source>
</evidence>
<keyword evidence="1" id="KW-1133">Transmembrane helix</keyword>
<dbReference type="Proteomes" id="UP000230108">
    <property type="component" value="Unassembled WGS sequence"/>
</dbReference>
<sequence>MDKHKICVSKRQLILGSLVVVTGCFVILINYINRARLYTQSKAAEGGVMEFSSILPTQDPNHTYATDCHDNPYKTCDNFCGLLGKEYGCVELSSKKRVCCKVPDCTVIVPQGGGSDYVKVKLLGNYFPNNIPNTITQLNINGNKTASLNYGRYVEGDVVSLLPKDHNLIKCKGVYLGDIEAQKFNDSTVRTTYMGHYNYEKTNVPLTFFNESVVLGSYEVNPQGSIYNHLSKLCGLVWHDVDLQFSGNIEDGCNFTTVVKTGEVGGEIKNRCEIFSTVSNAYSWISGGFVADNYGSDNGRHTIAPPLNNIKTMAIAVLSKTEPAPSLQQMITDLCPNQ</sequence>
<evidence type="ECO:0000313" key="3">
    <source>
        <dbReference type="Proteomes" id="UP000230108"/>
    </source>
</evidence>
<dbReference type="AlphaFoldDB" id="A0A2M7QE86"/>
<evidence type="ECO:0000256" key="1">
    <source>
        <dbReference type="SAM" id="Phobius"/>
    </source>
</evidence>
<proteinExistence type="predicted"/>
<reference evidence="3" key="1">
    <citation type="submission" date="2017-09" db="EMBL/GenBank/DDBJ databases">
        <title>Depth-based differentiation of microbial function through sediment-hosted aquifers and enrichment of novel symbionts in the deep terrestrial subsurface.</title>
        <authorList>
            <person name="Probst A.J."/>
            <person name="Ladd B."/>
            <person name="Jarett J.K."/>
            <person name="Geller-Mcgrath D.E."/>
            <person name="Sieber C.M.K."/>
            <person name="Emerson J.B."/>
            <person name="Anantharaman K."/>
            <person name="Thomas B.C."/>
            <person name="Malmstrom R."/>
            <person name="Stieglmeier M."/>
            <person name="Klingl A."/>
            <person name="Woyke T."/>
            <person name="Ryan C.M."/>
            <person name="Banfield J.F."/>
        </authorList>
    </citation>
    <scope>NUCLEOTIDE SEQUENCE [LARGE SCALE GENOMIC DNA]</scope>
</reference>
<protein>
    <submittedName>
        <fullName evidence="2">Uncharacterized protein</fullName>
    </submittedName>
</protein>
<keyword evidence="1" id="KW-0472">Membrane</keyword>